<dbReference type="RefSeq" id="XP_013390061.1">
    <property type="nucleotide sequence ID" value="XM_013534607.1"/>
</dbReference>
<gene>
    <name evidence="3" type="primary">LOC106158556</name>
</gene>
<dbReference type="OrthoDB" id="195679at2759"/>
<protein>
    <submittedName>
        <fullName evidence="3">Uncharacterized protein LOC106158556</fullName>
    </submittedName>
</protein>
<feature type="region of interest" description="Disordered" evidence="1">
    <location>
        <begin position="202"/>
        <end position="232"/>
    </location>
</feature>
<dbReference type="Proteomes" id="UP000085678">
    <property type="component" value="Unplaced"/>
</dbReference>
<name>A0A1S3HWX8_LINAN</name>
<evidence type="ECO:0000256" key="1">
    <source>
        <dbReference type="SAM" id="MobiDB-lite"/>
    </source>
</evidence>
<dbReference type="AlphaFoldDB" id="A0A1S3HWX8"/>
<dbReference type="InParanoid" id="A0A1S3HWX8"/>
<sequence>MYALSPKMADRLDVFVCKIHIKQKVSEDQEEDIKVLTSTEFDIHWKLPVAPPMDLYNLSSYSGGPASLRSAPQWSSHPLPGDELQRHGGNHFQSQPNQQYYKQEPYLQNQPRFQSNIGGQQEYFQSQTAREMAVPGQYQANPPPFLPNFGNQRLQLGNFQSQTLPGESAGPNITYHQQVESQHSRLPQEPVTDHHLEEQGGDHIQTRRKSGHDFQPLPPQQDPVATEDQDQGVTDPQAIKTMGNEALNQAHGDNQLESLPTAVTHEIAGVLTQIPTNTSSMHITFNVQQNYHNYSEKESMPSMKEKDVTASFHKHVPTSVKKRLNETFSQDDVWNQVKKMYGISDETPCPPDVVSSLLSQVDGSIASFISVLLKLKERHREGQQDIPQDLINEVKVIDNMV</sequence>
<feature type="region of interest" description="Disordered" evidence="1">
    <location>
        <begin position="67"/>
        <end position="96"/>
    </location>
</feature>
<reference evidence="3" key="1">
    <citation type="submission" date="2025-08" db="UniProtKB">
        <authorList>
            <consortium name="RefSeq"/>
        </authorList>
    </citation>
    <scope>IDENTIFICATION</scope>
    <source>
        <tissue evidence="3">Gonads</tissue>
    </source>
</reference>
<keyword evidence="2" id="KW-1185">Reference proteome</keyword>
<organism evidence="2 3">
    <name type="scientific">Lingula anatina</name>
    <name type="common">Brachiopod</name>
    <name type="synonym">Lingula unguis</name>
    <dbReference type="NCBI Taxonomy" id="7574"/>
    <lineage>
        <taxon>Eukaryota</taxon>
        <taxon>Metazoa</taxon>
        <taxon>Spiralia</taxon>
        <taxon>Lophotrochozoa</taxon>
        <taxon>Brachiopoda</taxon>
        <taxon>Linguliformea</taxon>
        <taxon>Lingulata</taxon>
        <taxon>Lingulida</taxon>
        <taxon>Linguloidea</taxon>
        <taxon>Lingulidae</taxon>
        <taxon>Lingula</taxon>
    </lineage>
</organism>
<evidence type="ECO:0000313" key="3">
    <source>
        <dbReference type="RefSeq" id="XP_013390061.1"/>
    </source>
</evidence>
<accession>A0A1S3HWX8</accession>
<dbReference type="GeneID" id="106158556"/>
<dbReference type="KEGG" id="lak:106158556"/>
<proteinExistence type="predicted"/>
<evidence type="ECO:0000313" key="2">
    <source>
        <dbReference type="Proteomes" id="UP000085678"/>
    </source>
</evidence>